<reference evidence="1 2" key="1">
    <citation type="submission" date="2023-07" db="EMBL/GenBank/DDBJ databases">
        <title>Sequencing the genomes of 1000 actinobacteria strains.</title>
        <authorList>
            <person name="Klenk H.-P."/>
        </authorList>
    </citation>
    <scope>NUCLEOTIDE SEQUENCE [LARGE SCALE GENOMIC DNA]</scope>
    <source>
        <strain evidence="1 2">DSM 14555</strain>
    </source>
</reference>
<sequence length="72" mass="8077">MVELLSDRLVIGGASPWHQLNDHGNKHRSELLPEVTERHMAAPVPVSLLCIADSRRRSFVEFFSVPRAPGMD</sequence>
<evidence type="ECO:0000313" key="2">
    <source>
        <dbReference type="Proteomes" id="UP001185069"/>
    </source>
</evidence>
<proteinExistence type="predicted"/>
<organism evidence="1 2">
    <name type="scientific">Arthrobacter russicus</name>
    <dbReference type="NCBI Taxonomy" id="172040"/>
    <lineage>
        <taxon>Bacteria</taxon>
        <taxon>Bacillati</taxon>
        <taxon>Actinomycetota</taxon>
        <taxon>Actinomycetes</taxon>
        <taxon>Micrococcales</taxon>
        <taxon>Micrococcaceae</taxon>
        <taxon>Arthrobacter</taxon>
    </lineage>
</organism>
<dbReference type="EMBL" id="JAVDQF010000001">
    <property type="protein sequence ID" value="MDR6271206.1"/>
    <property type="molecule type" value="Genomic_DNA"/>
</dbReference>
<keyword evidence="2" id="KW-1185">Reference proteome</keyword>
<gene>
    <name evidence="1" type="ORF">JOE69_003444</name>
</gene>
<name>A0ABU1JIJ7_9MICC</name>
<accession>A0ABU1JIJ7</accession>
<evidence type="ECO:0000313" key="1">
    <source>
        <dbReference type="EMBL" id="MDR6271206.1"/>
    </source>
</evidence>
<protein>
    <submittedName>
        <fullName evidence="1">Uncharacterized protein</fullName>
    </submittedName>
</protein>
<dbReference type="Proteomes" id="UP001185069">
    <property type="component" value="Unassembled WGS sequence"/>
</dbReference>
<comment type="caution">
    <text evidence="1">The sequence shown here is derived from an EMBL/GenBank/DDBJ whole genome shotgun (WGS) entry which is preliminary data.</text>
</comment>
<dbReference type="RefSeq" id="WP_309800860.1">
    <property type="nucleotide sequence ID" value="NZ_BAAAHY010000006.1"/>
</dbReference>